<keyword evidence="2" id="KW-1185">Reference proteome</keyword>
<evidence type="ECO:0000313" key="1">
    <source>
        <dbReference type="EMBL" id="GAA0718003.1"/>
    </source>
</evidence>
<accession>A0ABN1INE3</accession>
<protein>
    <recommendedName>
        <fullName evidence="3">Excisionase</fullName>
    </recommendedName>
</protein>
<comment type="caution">
    <text evidence="1">The sequence shown here is derived from an EMBL/GenBank/DDBJ whole genome shotgun (WGS) entry which is preliminary data.</text>
</comment>
<dbReference type="Proteomes" id="UP001501523">
    <property type="component" value="Unassembled WGS sequence"/>
</dbReference>
<name>A0ABN1INE3_9GAMM</name>
<organism evidence="1 2">
    <name type="scientific">Dokdonella soli</name>
    <dbReference type="NCBI Taxonomy" id="529810"/>
    <lineage>
        <taxon>Bacteria</taxon>
        <taxon>Pseudomonadati</taxon>
        <taxon>Pseudomonadota</taxon>
        <taxon>Gammaproteobacteria</taxon>
        <taxon>Lysobacterales</taxon>
        <taxon>Rhodanobacteraceae</taxon>
        <taxon>Dokdonella</taxon>
    </lineage>
</organism>
<evidence type="ECO:0000313" key="2">
    <source>
        <dbReference type="Proteomes" id="UP001501523"/>
    </source>
</evidence>
<dbReference type="EMBL" id="BAAAEU010000016">
    <property type="protein sequence ID" value="GAA0718003.1"/>
    <property type="molecule type" value="Genomic_DNA"/>
</dbReference>
<gene>
    <name evidence="1" type="ORF">GCM10009105_25470</name>
</gene>
<reference evidence="1 2" key="1">
    <citation type="journal article" date="2019" name="Int. J. Syst. Evol. Microbiol.">
        <title>The Global Catalogue of Microorganisms (GCM) 10K type strain sequencing project: providing services to taxonomists for standard genome sequencing and annotation.</title>
        <authorList>
            <consortium name="The Broad Institute Genomics Platform"/>
            <consortium name="The Broad Institute Genome Sequencing Center for Infectious Disease"/>
            <person name="Wu L."/>
            <person name="Ma J."/>
        </authorList>
    </citation>
    <scope>NUCLEOTIDE SEQUENCE [LARGE SCALE GENOMIC DNA]</scope>
    <source>
        <strain evidence="1 2">JCM 15421</strain>
    </source>
</reference>
<evidence type="ECO:0008006" key="3">
    <source>
        <dbReference type="Google" id="ProtNLM"/>
    </source>
</evidence>
<sequence length="72" mass="8030">MLRYVTIDKFSELSGYTPDAVRSKIKRGDWLEGRLWIKAPAGRILIDMHGYDAWAVSAAGVSVSAIRKHLGK</sequence>
<dbReference type="RefSeq" id="WP_343791693.1">
    <property type="nucleotide sequence ID" value="NZ_BAAAEU010000016.1"/>
</dbReference>
<proteinExistence type="predicted"/>